<feature type="transmembrane region" description="Helical" evidence="6">
    <location>
        <begin position="406"/>
        <end position="428"/>
    </location>
</feature>
<evidence type="ECO:0000256" key="4">
    <source>
        <dbReference type="ARBA" id="ARBA00023136"/>
    </source>
</evidence>
<feature type="compositionally biased region" description="Low complexity" evidence="5">
    <location>
        <begin position="10"/>
        <end position="25"/>
    </location>
</feature>
<feature type="domain" description="Amino acid transporter transmembrane" evidence="7">
    <location>
        <begin position="153"/>
        <end position="213"/>
    </location>
</feature>
<evidence type="ECO:0000313" key="8">
    <source>
        <dbReference type="EMBL" id="VEU41786.1"/>
    </source>
</evidence>
<gene>
    <name evidence="8" type="ORF">PSNMU_V1.4_AUG-EV-PASAV3_0087330</name>
</gene>
<feature type="transmembrane region" description="Helical" evidence="6">
    <location>
        <begin position="182"/>
        <end position="200"/>
    </location>
</feature>
<dbReference type="InterPro" id="IPR013057">
    <property type="entry name" value="AA_transpt_TM"/>
</dbReference>
<protein>
    <recommendedName>
        <fullName evidence="7">Amino acid transporter transmembrane domain-containing protein</fullName>
    </recommendedName>
</protein>
<feature type="domain" description="Amino acid transporter transmembrane" evidence="7">
    <location>
        <begin position="279"/>
        <end position="607"/>
    </location>
</feature>
<sequence length="615" mass="68116">MSEELRSCEAPLLSSPASHSAYGSSDRQVQSRNEERGQQHDDSNIGPLRGIFLDHTFSAAMMHSVGSLGRDEYVDDRGVIHLVSIRKRRRKTVASGAPALSNETTTSSYGNLKNLFHRETPKQQDIDDKRTLIAKCQGDEDDEELEVQDQVEGGSITAAIFGIVKGTVGPAILYLPKGFQQAGWACALPALVLSTFAYVYSAHRLLQCWKVEEVRQQFLAQRMGEIQKILERHNSIDYKDPNDHKMRGERAGSKHSVSHLQASPSEDDRRAEALTAFKPKLLTYPELARRAFGPFAFLIEFGIAAMQFGVCLTYLIFVPANLYASCQALFGVAIPKSYFLVGMLCIEIPCTFIRDIRRLTPFNVFATILIVYGLGSCLLISFIYSFTQKEEPLFESVISLPAIQPAWFIFIGTAFFVFEGSITLVVPLQEAVYKKDDRERFPMVNQNVTISIVLFYMFFALVVWATFEDQVQTALTASLPPGHFSTSVQFAYSIAVVLTYPLQAFPALEVVLRKHGATASTGIWNRRNFYAGLLNVGLGIIAIIAIDYLGNVVSLLGSLVGMPIALVYPPMMHNFLVKDSSATERCLNHLVSIIGLIATVAASYATISNWNEGGD</sequence>
<proteinExistence type="predicted"/>
<feature type="transmembrane region" description="Helical" evidence="6">
    <location>
        <begin position="487"/>
        <end position="508"/>
    </location>
</feature>
<feature type="transmembrane region" description="Helical" evidence="6">
    <location>
        <begin position="590"/>
        <end position="607"/>
    </location>
</feature>
<feature type="transmembrane region" description="Helical" evidence="6">
    <location>
        <begin position="552"/>
        <end position="569"/>
    </location>
</feature>
<feature type="region of interest" description="Disordered" evidence="5">
    <location>
        <begin position="1"/>
        <end position="48"/>
    </location>
</feature>
<keyword evidence="9" id="KW-1185">Reference proteome</keyword>
<feature type="transmembrane region" description="Helical" evidence="6">
    <location>
        <begin position="529"/>
        <end position="546"/>
    </location>
</feature>
<dbReference type="EMBL" id="CAACVS010000385">
    <property type="protein sequence ID" value="VEU41786.1"/>
    <property type="molecule type" value="Genomic_DNA"/>
</dbReference>
<feature type="transmembrane region" description="Helical" evidence="6">
    <location>
        <begin position="362"/>
        <end position="386"/>
    </location>
</feature>
<evidence type="ECO:0000256" key="3">
    <source>
        <dbReference type="ARBA" id="ARBA00022989"/>
    </source>
</evidence>
<comment type="subcellular location">
    <subcellularLocation>
        <location evidence="1">Membrane</location>
        <topology evidence="1">Multi-pass membrane protein</topology>
    </subcellularLocation>
</comment>
<dbReference type="AlphaFoldDB" id="A0A448ZII6"/>
<evidence type="ECO:0000259" key="7">
    <source>
        <dbReference type="Pfam" id="PF01490"/>
    </source>
</evidence>
<feature type="transmembrane region" description="Helical" evidence="6">
    <location>
        <begin position="295"/>
        <end position="317"/>
    </location>
</feature>
<feature type="region of interest" description="Disordered" evidence="5">
    <location>
        <begin position="237"/>
        <end position="269"/>
    </location>
</feature>
<dbReference type="Proteomes" id="UP000291116">
    <property type="component" value="Unassembled WGS sequence"/>
</dbReference>
<evidence type="ECO:0000313" key="9">
    <source>
        <dbReference type="Proteomes" id="UP000291116"/>
    </source>
</evidence>
<feature type="transmembrane region" description="Helical" evidence="6">
    <location>
        <begin position="448"/>
        <end position="467"/>
    </location>
</feature>
<feature type="compositionally biased region" description="Basic and acidic residues" evidence="5">
    <location>
        <begin position="237"/>
        <end position="252"/>
    </location>
</feature>
<organism evidence="8 9">
    <name type="scientific">Pseudo-nitzschia multistriata</name>
    <dbReference type="NCBI Taxonomy" id="183589"/>
    <lineage>
        <taxon>Eukaryota</taxon>
        <taxon>Sar</taxon>
        <taxon>Stramenopiles</taxon>
        <taxon>Ochrophyta</taxon>
        <taxon>Bacillariophyta</taxon>
        <taxon>Bacillariophyceae</taxon>
        <taxon>Bacillariophycidae</taxon>
        <taxon>Bacillariales</taxon>
        <taxon>Bacillariaceae</taxon>
        <taxon>Pseudo-nitzschia</taxon>
    </lineage>
</organism>
<dbReference type="PANTHER" id="PTHR22950">
    <property type="entry name" value="AMINO ACID TRANSPORTER"/>
    <property type="match status" value="1"/>
</dbReference>
<feature type="transmembrane region" description="Helical" evidence="6">
    <location>
        <begin position="329"/>
        <end position="350"/>
    </location>
</feature>
<feature type="compositionally biased region" description="Basic and acidic residues" evidence="5">
    <location>
        <begin position="32"/>
        <end position="43"/>
    </location>
</feature>
<name>A0A448ZII6_9STRA</name>
<evidence type="ECO:0000256" key="1">
    <source>
        <dbReference type="ARBA" id="ARBA00004141"/>
    </source>
</evidence>
<dbReference type="Pfam" id="PF01490">
    <property type="entry name" value="Aa_trans"/>
    <property type="match status" value="2"/>
</dbReference>
<keyword evidence="2 6" id="KW-0812">Transmembrane</keyword>
<dbReference type="GO" id="GO:0015179">
    <property type="term" value="F:L-amino acid transmembrane transporter activity"/>
    <property type="evidence" value="ECO:0007669"/>
    <property type="project" value="TreeGrafter"/>
</dbReference>
<dbReference type="OrthoDB" id="1684102at2759"/>
<evidence type="ECO:0000256" key="5">
    <source>
        <dbReference type="SAM" id="MobiDB-lite"/>
    </source>
</evidence>
<accession>A0A448ZII6</accession>
<dbReference type="PANTHER" id="PTHR22950:SF666">
    <property type="entry name" value="VACUOLAR AMINO ACID TRANSPORTER 4"/>
    <property type="match status" value="1"/>
</dbReference>
<reference evidence="8 9" key="1">
    <citation type="submission" date="2019-01" db="EMBL/GenBank/DDBJ databases">
        <authorList>
            <person name="Ferrante I. M."/>
        </authorList>
    </citation>
    <scope>NUCLEOTIDE SEQUENCE [LARGE SCALE GENOMIC DNA]</scope>
    <source>
        <strain evidence="8 9">B856</strain>
    </source>
</reference>
<keyword evidence="3 6" id="KW-1133">Transmembrane helix</keyword>
<keyword evidence="4 6" id="KW-0472">Membrane</keyword>
<dbReference type="GO" id="GO:0016020">
    <property type="term" value="C:membrane"/>
    <property type="evidence" value="ECO:0007669"/>
    <property type="project" value="UniProtKB-SubCell"/>
</dbReference>
<evidence type="ECO:0000256" key="2">
    <source>
        <dbReference type="ARBA" id="ARBA00022692"/>
    </source>
</evidence>
<evidence type="ECO:0000256" key="6">
    <source>
        <dbReference type="SAM" id="Phobius"/>
    </source>
</evidence>